<evidence type="ECO:0000313" key="2">
    <source>
        <dbReference type="Proteomes" id="UP000828941"/>
    </source>
</evidence>
<sequence>MRTTITLTNLDKVDIFSLGASIYELIRGSLLPESGCQFYNLKEGKLPLLPGHSLQFQNLLKLMMDPDPVKRSSARELLENPIFNRALRNA</sequence>
<dbReference type="EMBL" id="CM039429">
    <property type="protein sequence ID" value="KAI4349633.1"/>
    <property type="molecule type" value="Genomic_DNA"/>
</dbReference>
<keyword evidence="2" id="KW-1185">Reference proteome</keyword>
<organism evidence="1 2">
    <name type="scientific">Bauhinia variegata</name>
    <name type="common">Purple orchid tree</name>
    <name type="synonym">Phanera variegata</name>
    <dbReference type="NCBI Taxonomy" id="167791"/>
    <lineage>
        <taxon>Eukaryota</taxon>
        <taxon>Viridiplantae</taxon>
        <taxon>Streptophyta</taxon>
        <taxon>Embryophyta</taxon>
        <taxon>Tracheophyta</taxon>
        <taxon>Spermatophyta</taxon>
        <taxon>Magnoliopsida</taxon>
        <taxon>eudicotyledons</taxon>
        <taxon>Gunneridae</taxon>
        <taxon>Pentapetalae</taxon>
        <taxon>rosids</taxon>
        <taxon>fabids</taxon>
        <taxon>Fabales</taxon>
        <taxon>Fabaceae</taxon>
        <taxon>Cercidoideae</taxon>
        <taxon>Cercideae</taxon>
        <taxon>Bauhiniinae</taxon>
        <taxon>Bauhinia</taxon>
    </lineage>
</organism>
<name>A0ACB9PM40_BAUVA</name>
<evidence type="ECO:0000313" key="1">
    <source>
        <dbReference type="EMBL" id="KAI4349633.1"/>
    </source>
</evidence>
<proteinExistence type="predicted"/>
<dbReference type="Proteomes" id="UP000828941">
    <property type="component" value="Chromosome 4"/>
</dbReference>
<accession>A0ACB9PM40</accession>
<gene>
    <name evidence="1" type="ORF">L6164_010198</name>
</gene>
<comment type="caution">
    <text evidence="1">The sequence shown here is derived from an EMBL/GenBank/DDBJ whole genome shotgun (WGS) entry which is preliminary data.</text>
</comment>
<protein>
    <submittedName>
        <fullName evidence="1">Uncharacterized protein</fullName>
    </submittedName>
</protein>
<reference evidence="1 2" key="1">
    <citation type="journal article" date="2022" name="DNA Res.">
        <title>Chromosomal-level genome assembly of the orchid tree Bauhinia variegata (Leguminosae; Cercidoideae) supports the allotetraploid origin hypothesis of Bauhinia.</title>
        <authorList>
            <person name="Zhong Y."/>
            <person name="Chen Y."/>
            <person name="Zheng D."/>
            <person name="Pang J."/>
            <person name="Liu Y."/>
            <person name="Luo S."/>
            <person name="Meng S."/>
            <person name="Qian L."/>
            <person name="Wei D."/>
            <person name="Dai S."/>
            <person name="Zhou R."/>
        </authorList>
    </citation>
    <scope>NUCLEOTIDE SEQUENCE [LARGE SCALE GENOMIC DNA]</scope>
    <source>
        <strain evidence="1">BV-YZ2020</strain>
    </source>
</reference>